<gene>
    <name evidence="7" type="ORF">K6T50_06425</name>
</gene>
<evidence type="ECO:0000256" key="2">
    <source>
        <dbReference type="ARBA" id="ARBA00009012"/>
    </source>
</evidence>
<feature type="transmembrane region" description="Helical" evidence="6">
    <location>
        <begin position="314"/>
        <end position="332"/>
    </location>
</feature>
<dbReference type="PANTHER" id="PTHR13353">
    <property type="entry name" value="TRANSMEMBRANE PROTEIN 19"/>
    <property type="match status" value="1"/>
</dbReference>
<feature type="transmembrane region" description="Helical" evidence="6">
    <location>
        <begin position="178"/>
        <end position="197"/>
    </location>
</feature>
<keyword evidence="4 6" id="KW-1133">Transmembrane helix</keyword>
<dbReference type="EMBL" id="CP081958">
    <property type="protein sequence ID" value="QZP38768.1"/>
    <property type="molecule type" value="Genomic_DNA"/>
</dbReference>
<protein>
    <submittedName>
        <fullName evidence="7">DUF92 domain-containing protein</fullName>
    </submittedName>
</protein>
<keyword evidence="3 6" id="KW-0812">Transmembrane</keyword>
<organism evidence="7 8">
    <name type="scientific">Halobaculum magnesiiphilum</name>
    <dbReference type="NCBI Taxonomy" id="1017351"/>
    <lineage>
        <taxon>Archaea</taxon>
        <taxon>Methanobacteriati</taxon>
        <taxon>Methanobacteriota</taxon>
        <taxon>Stenosarchaea group</taxon>
        <taxon>Halobacteria</taxon>
        <taxon>Halobacteriales</taxon>
        <taxon>Haloferacaceae</taxon>
        <taxon>Halobaculum</taxon>
    </lineage>
</organism>
<comment type="similarity">
    <text evidence="2">Belongs to the TMEM19 family.</text>
</comment>
<dbReference type="PANTHER" id="PTHR13353:SF5">
    <property type="entry name" value="TRANSMEMBRANE PROTEIN 19"/>
    <property type="match status" value="1"/>
</dbReference>
<feature type="transmembrane region" description="Helical" evidence="6">
    <location>
        <begin position="121"/>
        <end position="146"/>
    </location>
</feature>
<feature type="transmembrane region" description="Helical" evidence="6">
    <location>
        <begin position="204"/>
        <end position="223"/>
    </location>
</feature>
<evidence type="ECO:0000256" key="6">
    <source>
        <dbReference type="SAM" id="Phobius"/>
    </source>
</evidence>
<sequence length="502" mass="49086">MRHRLRRAGGFAVVASAVLAAPALGPAAAAPFAAVAVLAAFVVEEGRFFELFARPGDYEDRRLNGLAGFALAATALGVLTALPQSPMPVTVYAASVLSLAYGVLGREFVRESTSDEFATTTAFTVTAFAAATVGQAAVAVAAGSFAVGALPTYVFLAATAALVAALLRSVLFPRDDPIVVVSVGFLLWLLSALVAAGGVVVTPALVAVGLALTVGLGVVSYVLETASVSGMLTGVLLSFATVVLGGLGWFLVLISFFAIGGLAAKFRFEEKDSRGVAEGNDGARGAGNVLGNAGVALCAVLAFAAARAVLPDTAVPTLIAFAFAGSVAAAMADTLSSEFGGLFDAPRLVTTLRPVDPGTDGAVTWQGEVAGIAGAGLVAALAALAMPLGGSATPGGLAVPAAASATVAVPVAAAVTGAGFVGMTVDSLLGATVEGDRIGNQGVNTLATLSGALAAVALSVATGAAAAPSPAALASVVDALASVATIVLQAPPFPACSPLSPL</sequence>
<feature type="transmembrane region" description="Helical" evidence="6">
    <location>
        <begin position="153"/>
        <end position="172"/>
    </location>
</feature>
<evidence type="ECO:0000256" key="3">
    <source>
        <dbReference type="ARBA" id="ARBA00022692"/>
    </source>
</evidence>
<feature type="transmembrane region" description="Helical" evidence="6">
    <location>
        <begin position="285"/>
        <end position="308"/>
    </location>
</feature>
<feature type="transmembrane region" description="Helical" evidence="6">
    <location>
        <begin position="89"/>
        <end position="109"/>
    </location>
</feature>
<dbReference type="Pfam" id="PF01940">
    <property type="entry name" value="DUF92"/>
    <property type="match status" value="1"/>
</dbReference>
<dbReference type="GO" id="GO:0016020">
    <property type="term" value="C:membrane"/>
    <property type="evidence" value="ECO:0007669"/>
    <property type="project" value="UniProtKB-SubCell"/>
</dbReference>
<dbReference type="Proteomes" id="UP000826254">
    <property type="component" value="Chromosome"/>
</dbReference>
<dbReference type="KEGG" id="hmp:K6T50_06425"/>
<keyword evidence="5 6" id="KW-0472">Membrane</keyword>
<evidence type="ECO:0000313" key="7">
    <source>
        <dbReference type="EMBL" id="QZP38768.1"/>
    </source>
</evidence>
<comment type="subcellular location">
    <subcellularLocation>
        <location evidence="1">Membrane</location>
        <topology evidence="1">Multi-pass membrane protein</topology>
    </subcellularLocation>
</comment>
<evidence type="ECO:0000256" key="5">
    <source>
        <dbReference type="ARBA" id="ARBA00023136"/>
    </source>
</evidence>
<dbReference type="AlphaFoldDB" id="A0A8T8WFZ8"/>
<dbReference type="InterPro" id="IPR002794">
    <property type="entry name" value="DUF92_TMEM19"/>
</dbReference>
<evidence type="ECO:0000256" key="1">
    <source>
        <dbReference type="ARBA" id="ARBA00004141"/>
    </source>
</evidence>
<feature type="transmembrane region" description="Helical" evidence="6">
    <location>
        <begin position="235"/>
        <end position="264"/>
    </location>
</feature>
<accession>A0A8T8WFZ8</accession>
<evidence type="ECO:0000313" key="8">
    <source>
        <dbReference type="Proteomes" id="UP000826254"/>
    </source>
</evidence>
<dbReference type="RefSeq" id="WP_222608567.1">
    <property type="nucleotide sequence ID" value="NZ_CP081958.1"/>
</dbReference>
<dbReference type="GeneID" id="67177761"/>
<evidence type="ECO:0000256" key="4">
    <source>
        <dbReference type="ARBA" id="ARBA00022989"/>
    </source>
</evidence>
<reference evidence="7 8" key="1">
    <citation type="journal article" date="2021" name="Int. J. Syst. Evol. Microbiol.">
        <title>Halobaculum halophilum sp. nov. and Halobaculum salinum sp. nov., isolated from salt lake and saline soil.</title>
        <authorList>
            <person name="Cui H.L."/>
            <person name="Shi X.W."/>
            <person name="Yin X.M."/>
            <person name="Yang X.Y."/>
            <person name="Hou J."/>
            <person name="Zhu L."/>
        </authorList>
    </citation>
    <scope>NUCLEOTIDE SEQUENCE [LARGE SCALE GENOMIC DNA]</scope>
    <source>
        <strain evidence="7 8">NBRC 109044</strain>
    </source>
</reference>
<name>A0A8T8WFZ8_9EURY</name>
<keyword evidence="8" id="KW-1185">Reference proteome</keyword>
<proteinExistence type="inferred from homology"/>
<feature type="transmembrane region" description="Helical" evidence="6">
    <location>
        <begin position="63"/>
        <end position="82"/>
    </location>
</feature>